<gene>
    <name evidence="1" type="ORF">EJ02DRAFT_304638</name>
</gene>
<feature type="non-terminal residue" evidence="1">
    <location>
        <position position="1"/>
    </location>
</feature>
<organism evidence="1 2">
    <name type="scientific">Clathrospora elynae</name>
    <dbReference type="NCBI Taxonomy" id="706981"/>
    <lineage>
        <taxon>Eukaryota</taxon>
        <taxon>Fungi</taxon>
        <taxon>Dikarya</taxon>
        <taxon>Ascomycota</taxon>
        <taxon>Pezizomycotina</taxon>
        <taxon>Dothideomycetes</taxon>
        <taxon>Pleosporomycetidae</taxon>
        <taxon>Pleosporales</taxon>
        <taxon>Diademaceae</taxon>
        <taxon>Clathrospora</taxon>
    </lineage>
</organism>
<feature type="non-terminal residue" evidence="1">
    <location>
        <position position="79"/>
    </location>
</feature>
<dbReference type="OrthoDB" id="3778683at2759"/>
<proteinExistence type="predicted"/>
<protein>
    <submittedName>
        <fullName evidence="1">Uncharacterized protein</fullName>
    </submittedName>
</protein>
<name>A0A6A5SC58_9PLEO</name>
<dbReference type="Proteomes" id="UP000800038">
    <property type="component" value="Unassembled WGS sequence"/>
</dbReference>
<accession>A0A6A5SC58</accession>
<reference evidence="1" key="1">
    <citation type="journal article" date="2020" name="Stud. Mycol.">
        <title>101 Dothideomycetes genomes: a test case for predicting lifestyles and emergence of pathogens.</title>
        <authorList>
            <person name="Haridas S."/>
            <person name="Albert R."/>
            <person name="Binder M."/>
            <person name="Bloem J."/>
            <person name="Labutti K."/>
            <person name="Salamov A."/>
            <person name="Andreopoulos B."/>
            <person name="Baker S."/>
            <person name="Barry K."/>
            <person name="Bills G."/>
            <person name="Bluhm B."/>
            <person name="Cannon C."/>
            <person name="Castanera R."/>
            <person name="Culley D."/>
            <person name="Daum C."/>
            <person name="Ezra D."/>
            <person name="Gonzalez J."/>
            <person name="Henrissat B."/>
            <person name="Kuo A."/>
            <person name="Liang C."/>
            <person name="Lipzen A."/>
            <person name="Lutzoni F."/>
            <person name="Magnuson J."/>
            <person name="Mondo S."/>
            <person name="Nolan M."/>
            <person name="Ohm R."/>
            <person name="Pangilinan J."/>
            <person name="Park H.-J."/>
            <person name="Ramirez L."/>
            <person name="Alfaro M."/>
            <person name="Sun H."/>
            <person name="Tritt A."/>
            <person name="Yoshinaga Y."/>
            <person name="Zwiers L.-H."/>
            <person name="Turgeon B."/>
            <person name="Goodwin S."/>
            <person name="Spatafora J."/>
            <person name="Crous P."/>
            <person name="Grigoriev I."/>
        </authorList>
    </citation>
    <scope>NUCLEOTIDE SEQUENCE</scope>
    <source>
        <strain evidence="1">CBS 161.51</strain>
    </source>
</reference>
<evidence type="ECO:0000313" key="1">
    <source>
        <dbReference type="EMBL" id="KAF1937279.1"/>
    </source>
</evidence>
<sequence length="79" mass="9102">GRDRNTFENESANFSTEEQFMEEWRKYGPIGVLFDFIASIFTPQTQQFLEQYQRNDAVAVGLVATADKAEVKQLVRPVK</sequence>
<keyword evidence="2" id="KW-1185">Reference proteome</keyword>
<dbReference type="EMBL" id="ML976145">
    <property type="protein sequence ID" value="KAF1937279.1"/>
    <property type="molecule type" value="Genomic_DNA"/>
</dbReference>
<dbReference type="AlphaFoldDB" id="A0A6A5SC58"/>
<evidence type="ECO:0000313" key="2">
    <source>
        <dbReference type="Proteomes" id="UP000800038"/>
    </source>
</evidence>